<gene>
    <name evidence="3" type="primary">ywrO_2</name>
    <name evidence="3" type="ORF">GALL_30350</name>
</gene>
<name>A0A1J5T5Z6_9ZZZZ</name>
<dbReference type="InterPro" id="IPR029039">
    <property type="entry name" value="Flavoprotein-like_sf"/>
</dbReference>
<dbReference type="PANTHER" id="PTHR47307:SF1">
    <property type="entry name" value="GLUTATHIONE-REGULATED POTASSIUM-EFFLUX SYSTEM ANCILLARY PROTEIN KEFG"/>
    <property type="match status" value="1"/>
</dbReference>
<evidence type="ECO:0000313" key="3">
    <source>
        <dbReference type="EMBL" id="OIR16314.1"/>
    </source>
</evidence>
<evidence type="ECO:0000259" key="2">
    <source>
        <dbReference type="Pfam" id="PF02525"/>
    </source>
</evidence>
<reference evidence="3" key="1">
    <citation type="submission" date="2016-10" db="EMBL/GenBank/DDBJ databases">
        <title>Sequence of Gallionella enrichment culture.</title>
        <authorList>
            <person name="Poehlein A."/>
            <person name="Muehling M."/>
            <person name="Daniel R."/>
        </authorList>
    </citation>
    <scope>NUCLEOTIDE SEQUENCE</scope>
</reference>
<protein>
    <submittedName>
        <fullName evidence="3">General stress protein 14</fullName>
        <ecNumber evidence="3">1.6.99.-</ecNumber>
    </submittedName>
</protein>
<dbReference type="GO" id="GO:0003955">
    <property type="term" value="F:NAD(P)H dehydrogenase (quinone) activity"/>
    <property type="evidence" value="ECO:0007669"/>
    <property type="project" value="TreeGrafter"/>
</dbReference>
<dbReference type="EC" id="1.6.99.-" evidence="3"/>
<dbReference type="InterPro" id="IPR003680">
    <property type="entry name" value="Flavodoxin_fold"/>
</dbReference>
<dbReference type="EMBL" id="MLJW01000007">
    <property type="protein sequence ID" value="OIR16314.1"/>
    <property type="molecule type" value="Genomic_DNA"/>
</dbReference>
<dbReference type="GO" id="GO:0010181">
    <property type="term" value="F:FMN binding"/>
    <property type="evidence" value="ECO:0007669"/>
    <property type="project" value="TreeGrafter"/>
</dbReference>
<keyword evidence="1 3" id="KW-0560">Oxidoreductase</keyword>
<dbReference type="AlphaFoldDB" id="A0A1J5T5Z6"/>
<organism evidence="3">
    <name type="scientific">mine drainage metagenome</name>
    <dbReference type="NCBI Taxonomy" id="410659"/>
    <lineage>
        <taxon>unclassified sequences</taxon>
        <taxon>metagenomes</taxon>
        <taxon>ecological metagenomes</taxon>
    </lineage>
</organism>
<sequence>MSKKTLVVVAHPDLGKSRINRTWIEHLRPHAGKATVHELYKAYPDGKIDVAAEQKLLEAHDRIILQFPMFWFSTPSLLKQWLDDVLSYGWAFGPGGDKLEGKEIGVAVSTGGPAHAYQAGAQNQYTLSELLRPLQMTAQYTRAKYLPVFSMQGALYNPTEEEVKSNAQAYVQHVLSAA</sequence>
<feature type="domain" description="Flavodoxin-like fold" evidence="2">
    <location>
        <begin position="3"/>
        <end position="173"/>
    </location>
</feature>
<proteinExistence type="predicted"/>
<dbReference type="InterPro" id="IPR046980">
    <property type="entry name" value="KefG/KefF"/>
</dbReference>
<dbReference type="PANTHER" id="PTHR47307">
    <property type="entry name" value="GLUTATHIONE-REGULATED POTASSIUM-EFFLUX SYSTEM ANCILLARY PROTEIN KEFG"/>
    <property type="match status" value="1"/>
</dbReference>
<evidence type="ECO:0000256" key="1">
    <source>
        <dbReference type="ARBA" id="ARBA00023002"/>
    </source>
</evidence>
<dbReference type="Gene3D" id="3.40.50.360">
    <property type="match status" value="1"/>
</dbReference>
<comment type="caution">
    <text evidence="3">The sequence shown here is derived from an EMBL/GenBank/DDBJ whole genome shotgun (WGS) entry which is preliminary data.</text>
</comment>
<accession>A0A1J5T5Z6</accession>
<dbReference type="Pfam" id="PF02525">
    <property type="entry name" value="Flavodoxin_2"/>
    <property type="match status" value="1"/>
</dbReference>
<dbReference type="SUPFAM" id="SSF52218">
    <property type="entry name" value="Flavoproteins"/>
    <property type="match status" value="1"/>
</dbReference>
<dbReference type="GO" id="GO:0009055">
    <property type="term" value="F:electron transfer activity"/>
    <property type="evidence" value="ECO:0007669"/>
    <property type="project" value="TreeGrafter"/>
</dbReference>